<protein>
    <submittedName>
        <fullName evidence="2">Helix-turn-helix domain-containing protein</fullName>
    </submittedName>
</protein>
<comment type="caution">
    <text evidence="2">The sequence shown here is derived from an EMBL/GenBank/DDBJ whole genome shotgun (WGS) entry which is preliminary data.</text>
</comment>
<dbReference type="EMBL" id="JANIID010000065">
    <property type="protein sequence ID" value="MCQ8775042.1"/>
    <property type="molecule type" value="Genomic_DNA"/>
</dbReference>
<evidence type="ECO:0000259" key="1">
    <source>
        <dbReference type="Pfam" id="PF19575"/>
    </source>
</evidence>
<dbReference type="RefSeq" id="WP_168096982.1">
    <property type="nucleotide sequence ID" value="NZ_JAATER010000917.1"/>
</dbReference>
<evidence type="ECO:0000313" key="2">
    <source>
        <dbReference type="EMBL" id="MCQ8775042.1"/>
    </source>
</evidence>
<dbReference type="AlphaFoldDB" id="A0A9X2LQ29"/>
<feature type="domain" description="Helix-turn-helix" evidence="1">
    <location>
        <begin position="3"/>
        <end position="63"/>
    </location>
</feature>
<dbReference type="Gene3D" id="1.10.10.60">
    <property type="entry name" value="Homeodomain-like"/>
    <property type="match status" value="1"/>
</dbReference>
<keyword evidence="3" id="KW-1185">Reference proteome</keyword>
<dbReference type="Proteomes" id="UP001142374">
    <property type="component" value="Unassembled WGS sequence"/>
</dbReference>
<name>A0A9X2LQ29_9ACTN</name>
<evidence type="ECO:0000313" key="3">
    <source>
        <dbReference type="Proteomes" id="UP001142374"/>
    </source>
</evidence>
<proteinExistence type="predicted"/>
<accession>A0A9X2LQ29</accession>
<reference evidence="2" key="1">
    <citation type="submission" date="2022-06" db="EMBL/GenBank/DDBJ databases">
        <title>WGS of actinobacteria.</title>
        <authorList>
            <person name="Thawai C."/>
        </authorList>
    </citation>
    <scope>NUCLEOTIDE SEQUENCE</scope>
    <source>
        <strain evidence="2">AA8</strain>
    </source>
</reference>
<organism evidence="2 3">
    <name type="scientific">Streptomyces telluris</name>
    <dbReference type="NCBI Taxonomy" id="2720021"/>
    <lineage>
        <taxon>Bacteria</taxon>
        <taxon>Bacillati</taxon>
        <taxon>Actinomycetota</taxon>
        <taxon>Actinomycetes</taxon>
        <taxon>Kitasatosporales</taxon>
        <taxon>Streptomycetaceae</taxon>
        <taxon>Streptomyces</taxon>
    </lineage>
</organism>
<gene>
    <name evidence="2" type="ORF">NQU55_35600</name>
</gene>
<dbReference type="Pfam" id="PF19575">
    <property type="entry name" value="HTH_58"/>
    <property type="match status" value="1"/>
</dbReference>
<sequence>MPLKRGKHLDVEIRHQVGARLRKLYEGGASVRELADATGRSYSSVHRLLLEAGTTLRERGGASHRHRKP</sequence>
<dbReference type="InterPro" id="IPR045745">
    <property type="entry name" value="HTH_58_Actinobacteria-type"/>
</dbReference>